<keyword evidence="4" id="KW-0479">Metal-binding</keyword>
<dbReference type="Gene3D" id="3.30.40.10">
    <property type="entry name" value="Zinc/RING finger domain, C3HC4 (zinc finger)"/>
    <property type="match status" value="1"/>
</dbReference>
<comment type="caution">
    <text evidence="14">The sequence shown here is derived from an EMBL/GenBank/DDBJ whole genome shotgun (WGS) entry which is preliminary data.</text>
</comment>
<keyword evidence="7 12" id="KW-1133">Transmembrane helix</keyword>
<name>A0A6A4WT68_AMPAM</name>
<evidence type="ECO:0000256" key="9">
    <source>
        <dbReference type="ARBA" id="ARBA00030110"/>
    </source>
</evidence>
<evidence type="ECO:0000256" key="1">
    <source>
        <dbReference type="ARBA" id="ARBA00004127"/>
    </source>
</evidence>
<dbReference type="InterPro" id="IPR013083">
    <property type="entry name" value="Znf_RING/FYVE/PHD"/>
</dbReference>
<dbReference type="InterPro" id="IPR010652">
    <property type="entry name" value="DUF1232"/>
</dbReference>
<keyword evidence="6" id="KW-0862">Zinc</keyword>
<dbReference type="PANTHER" id="PTHR22894">
    <property type="entry name" value="RING-TYPE DOMAIN-CONTAINING PROTEIN"/>
    <property type="match status" value="1"/>
</dbReference>
<sequence length="248" mass="28110">MPERAASSGGRRRPASVTGSDPLCPICLEGRRHAVETSCGHLFCAKCLLVHREQSEPLRPMLCPLCRQQVTLLFLCYTGTELACAEPEAVSVRSATRRTVTEYNRRFSGLPRPETTRREIPRLRLEAMHLRQGLVFDFVAADIQNPQPEDKPLMRWAVLDGWLEHIRDVPCLLRHLWREAVSPGGVLLLLRVRVVMCFLMALVYLVLPFDLLPEAVYGAIGLLDDLFIVVAMLMYVAVLYRWYLAAPD</sequence>
<dbReference type="PROSITE" id="PS50089">
    <property type="entry name" value="ZF_RING_2"/>
    <property type="match status" value="1"/>
</dbReference>
<keyword evidence="8 12" id="KW-0472">Membrane</keyword>
<dbReference type="InterPro" id="IPR038896">
    <property type="entry name" value="RNF170"/>
</dbReference>
<evidence type="ECO:0000256" key="5">
    <source>
        <dbReference type="ARBA" id="ARBA00022771"/>
    </source>
</evidence>
<dbReference type="GO" id="GO:0008270">
    <property type="term" value="F:zinc ion binding"/>
    <property type="evidence" value="ECO:0007669"/>
    <property type="project" value="UniProtKB-KW"/>
</dbReference>
<dbReference type="SMART" id="SM00184">
    <property type="entry name" value="RING"/>
    <property type="match status" value="1"/>
</dbReference>
<evidence type="ECO:0000256" key="3">
    <source>
        <dbReference type="ARBA" id="ARBA00022692"/>
    </source>
</evidence>
<dbReference type="Pfam" id="PF13920">
    <property type="entry name" value="zf-C3HC4_3"/>
    <property type="match status" value="1"/>
</dbReference>
<evidence type="ECO:0000256" key="12">
    <source>
        <dbReference type="SAM" id="Phobius"/>
    </source>
</evidence>
<dbReference type="PANTHER" id="PTHR22894:SF5">
    <property type="entry name" value="RING-TYPE DOMAIN-CONTAINING PROTEIN"/>
    <property type="match status" value="1"/>
</dbReference>
<dbReference type="PROSITE" id="PS00518">
    <property type="entry name" value="ZF_RING_1"/>
    <property type="match status" value="1"/>
</dbReference>
<evidence type="ECO:0000256" key="6">
    <source>
        <dbReference type="ARBA" id="ARBA00022833"/>
    </source>
</evidence>
<dbReference type="GO" id="GO:0061630">
    <property type="term" value="F:ubiquitin protein ligase activity"/>
    <property type="evidence" value="ECO:0007669"/>
    <property type="project" value="InterPro"/>
</dbReference>
<feature type="transmembrane region" description="Helical" evidence="12">
    <location>
        <begin position="184"/>
        <end position="206"/>
    </location>
</feature>
<dbReference type="SUPFAM" id="SSF57850">
    <property type="entry name" value="RING/U-box"/>
    <property type="match status" value="1"/>
</dbReference>
<dbReference type="InterPro" id="IPR017907">
    <property type="entry name" value="Znf_RING_CS"/>
</dbReference>
<evidence type="ECO:0000256" key="10">
    <source>
        <dbReference type="ARBA" id="ARBA00031107"/>
    </source>
</evidence>
<evidence type="ECO:0000256" key="2">
    <source>
        <dbReference type="ARBA" id="ARBA00014068"/>
    </source>
</evidence>
<accession>A0A6A4WT68</accession>
<reference evidence="14 15" key="1">
    <citation type="submission" date="2019-07" db="EMBL/GenBank/DDBJ databases">
        <title>Draft genome assembly of a fouling barnacle, Amphibalanus amphitrite (Darwin, 1854): The first reference genome for Thecostraca.</title>
        <authorList>
            <person name="Kim W."/>
        </authorList>
    </citation>
    <scope>NUCLEOTIDE SEQUENCE [LARGE SCALE GENOMIC DNA]</scope>
    <source>
        <strain evidence="14">SNU_AA5</strain>
        <tissue evidence="14">Soma without cirri and trophi</tissue>
    </source>
</reference>
<organism evidence="14 15">
    <name type="scientific">Amphibalanus amphitrite</name>
    <name type="common">Striped barnacle</name>
    <name type="synonym">Balanus amphitrite</name>
    <dbReference type="NCBI Taxonomy" id="1232801"/>
    <lineage>
        <taxon>Eukaryota</taxon>
        <taxon>Metazoa</taxon>
        <taxon>Ecdysozoa</taxon>
        <taxon>Arthropoda</taxon>
        <taxon>Crustacea</taxon>
        <taxon>Multicrustacea</taxon>
        <taxon>Cirripedia</taxon>
        <taxon>Thoracica</taxon>
        <taxon>Thoracicalcarea</taxon>
        <taxon>Balanomorpha</taxon>
        <taxon>Balanoidea</taxon>
        <taxon>Balanidae</taxon>
        <taxon>Amphibalaninae</taxon>
        <taxon>Amphibalanus</taxon>
    </lineage>
</organism>
<comment type="subcellular location">
    <subcellularLocation>
        <location evidence="1">Endomembrane system</location>
        <topology evidence="1">Multi-pass membrane protein</topology>
    </subcellularLocation>
</comment>
<evidence type="ECO:0000256" key="8">
    <source>
        <dbReference type="ARBA" id="ARBA00023136"/>
    </source>
</evidence>
<evidence type="ECO:0000313" key="14">
    <source>
        <dbReference type="EMBL" id="KAF0309975.1"/>
    </source>
</evidence>
<dbReference type="AlphaFoldDB" id="A0A6A4WT68"/>
<evidence type="ECO:0000256" key="7">
    <source>
        <dbReference type="ARBA" id="ARBA00022989"/>
    </source>
</evidence>
<dbReference type="Pfam" id="PF06803">
    <property type="entry name" value="DUF1232"/>
    <property type="match status" value="1"/>
</dbReference>
<protein>
    <recommendedName>
        <fullName evidence="2">E3 ubiquitin-protein ligase RNF170</fullName>
    </recommendedName>
    <alternativeName>
        <fullName evidence="10">RING finger protein 170</fullName>
    </alternativeName>
    <alternativeName>
        <fullName evidence="9">RING-type E3 ubiquitin transferase RNF170</fullName>
    </alternativeName>
</protein>
<evidence type="ECO:0000259" key="13">
    <source>
        <dbReference type="PROSITE" id="PS50089"/>
    </source>
</evidence>
<keyword evidence="5 11" id="KW-0863">Zinc-finger</keyword>
<keyword evidence="3 12" id="KW-0812">Transmembrane</keyword>
<dbReference type="OrthoDB" id="9049620at2759"/>
<gene>
    <name evidence="14" type="primary">rnf170_0</name>
    <name evidence="14" type="ORF">FJT64_018952</name>
</gene>
<feature type="domain" description="RING-type" evidence="13">
    <location>
        <begin position="24"/>
        <end position="67"/>
    </location>
</feature>
<dbReference type="InterPro" id="IPR001841">
    <property type="entry name" value="Znf_RING"/>
</dbReference>
<feature type="transmembrane region" description="Helical" evidence="12">
    <location>
        <begin position="226"/>
        <end position="244"/>
    </location>
</feature>
<proteinExistence type="predicted"/>
<keyword evidence="15" id="KW-1185">Reference proteome</keyword>
<dbReference type="EMBL" id="VIIS01000356">
    <property type="protein sequence ID" value="KAF0309975.1"/>
    <property type="molecule type" value="Genomic_DNA"/>
</dbReference>
<evidence type="ECO:0000256" key="4">
    <source>
        <dbReference type="ARBA" id="ARBA00022723"/>
    </source>
</evidence>
<evidence type="ECO:0000313" key="15">
    <source>
        <dbReference type="Proteomes" id="UP000440578"/>
    </source>
</evidence>
<dbReference type="Proteomes" id="UP000440578">
    <property type="component" value="Unassembled WGS sequence"/>
</dbReference>
<dbReference type="GO" id="GO:0012505">
    <property type="term" value="C:endomembrane system"/>
    <property type="evidence" value="ECO:0007669"/>
    <property type="project" value="UniProtKB-SubCell"/>
</dbReference>
<evidence type="ECO:0000256" key="11">
    <source>
        <dbReference type="PROSITE-ProRule" id="PRU00175"/>
    </source>
</evidence>